<evidence type="ECO:0000313" key="4">
    <source>
        <dbReference type="EMBL" id="KAH0631164.1"/>
    </source>
</evidence>
<comment type="similarity">
    <text evidence="1">Belongs to the MAP7 family.</text>
</comment>
<evidence type="ECO:0000256" key="2">
    <source>
        <dbReference type="ARBA" id="ARBA00023054"/>
    </source>
</evidence>
<dbReference type="PANTHER" id="PTHR15073">
    <property type="entry name" value="MICROTUBULE-ASSOCIATED PROTEIN"/>
    <property type="match status" value="1"/>
</dbReference>
<evidence type="ECO:0000256" key="3">
    <source>
        <dbReference type="SAM" id="Coils"/>
    </source>
</evidence>
<protein>
    <submittedName>
        <fullName evidence="4">Uncharacterized protein</fullName>
    </submittedName>
</protein>
<reference evidence="4 5" key="1">
    <citation type="journal article" date="2022" name="Gigascience">
        <title>A chromosome-level genome assembly and annotation of the desert horned lizard, Phrynosoma platyrhinos, provides insight into chromosomal rearrangements among reptiles.</title>
        <authorList>
            <person name="Koochekian N."/>
            <person name="Ascanio A."/>
            <person name="Farleigh K."/>
            <person name="Card D.C."/>
            <person name="Schield D.R."/>
            <person name="Castoe T.A."/>
            <person name="Jezkova T."/>
        </authorList>
    </citation>
    <scope>NUCLEOTIDE SEQUENCE [LARGE SCALE GENOMIC DNA]</scope>
    <source>
        <strain evidence="4">NK-2021</strain>
    </source>
</reference>
<evidence type="ECO:0000313" key="5">
    <source>
        <dbReference type="Proteomes" id="UP000826234"/>
    </source>
</evidence>
<keyword evidence="5" id="KW-1185">Reference proteome</keyword>
<dbReference type="PANTHER" id="PTHR15073:SF2">
    <property type="entry name" value="MAP7 DOMAIN-CONTAINING PROTEIN 1"/>
    <property type="match status" value="1"/>
</dbReference>
<evidence type="ECO:0000256" key="1">
    <source>
        <dbReference type="ARBA" id="ARBA00007525"/>
    </source>
</evidence>
<keyword evidence="2 3" id="KW-0175">Coiled coil</keyword>
<organism evidence="4 5">
    <name type="scientific">Phrynosoma platyrhinos</name>
    <name type="common">Desert horned lizard</name>
    <dbReference type="NCBI Taxonomy" id="52577"/>
    <lineage>
        <taxon>Eukaryota</taxon>
        <taxon>Metazoa</taxon>
        <taxon>Chordata</taxon>
        <taxon>Craniata</taxon>
        <taxon>Vertebrata</taxon>
        <taxon>Euteleostomi</taxon>
        <taxon>Lepidosauria</taxon>
        <taxon>Squamata</taxon>
        <taxon>Bifurcata</taxon>
        <taxon>Unidentata</taxon>
        <taxon>Episquamata</taxon>
        <taxon>Toxicofera</taxon>
        <taxon>Iguania</taxon>
        <taxon>Phrynosomatidae</taxon>
        <taxon>Phrynosomatinae</taxon>
        <taxon>Phrynosoma</taxon>
    </lineage>
</organism>
<name>A0ABQ7TN93_PHRPL</name>
<feature type="coiled-coil region" evidence="3">
    <location>
        <begin position="79"/>
        <end position="128"/>
    </location>
</feature>
<accession>A0ABQ7TN93</accession>
<proteinExistence type="inferred from homology"/>
<comment type="caution">
    <text evidence="4">The sequence shown here is derived from an EMBL/GenBank/DDBJ whole genome shotgun (WGS) entry which is preliminary data.</text>
</comment>
<sequence>MLMSLSVSLSFSLDTQKAQARHKQARERREERAKHLARLRALSLHPICVCLFLPLIVGPIAAKRALWLEKEEKARVLREKQLEERRRRLEEQRVRAEKRRAALEERQRQKLEKNKERYEAAIQRSAKKTWAEIRQQRWSWAGALHQGSPVHKDGEWKPSGWKFSLAYSGGLWEGSCRPAQAWHLSMG</sequence>
<dbReference type="EMBL" id="JAIPUX010000035">
    <property type="protein sequence ID" value="KAH0631164.1"/>
    <property type="molecule type" value="Genomic_DNA"/>
</dbReference>
<dbReference type="Proteomes" id="UP000826234">
    <property type="component" value="Unassembled WGS sequence"/>
</dbReference>
<dbReference type="InterPro" id="IPR051483">
    <property type="entry name" value="MAP7_domain-containing"/>
</dbReference>
<gene>
    <name evidence="4" type="ORF">JD844_005341</name>
</gene>